<dbReference type="GO" id="GO:0009055">
    <property type="term" value="F:electron transfer activity"/>
    <property type="evidence" value="ECO:0007669"/>
    <property type="project" value="InterPro"/>
</dbReference>
<dbReference type="Proteomes" id="UP000598271">
    <property type="component" value="Unassembled WGS sequence"/>
</dbReference>
<evidence type="ECO:0000259" key="3">
    <source>
        <dbReference type="Pfam" id="PF07635"/>
    </source>
</evidence>
<dbReference type="PANTHER" id="PTHR35889">
    <property type="entry name" value="CYCLOINULO-OLIGOSACCHARIDE FRUCTANOTRANSFERASE-RELATED"/>
    <property type="match status" value="1"/>
</dbReference>
<keyword evidence="2" id="KW-1133">Transmembrane helix</keyword>
<feature type="domain" description="Cytochrome C Planctomycete-type" evidence="3">
    <location>
        <begin position="166"/>
        <end position="225"/>
    </location>
</feature>
<comment type="caution">
    <text evidence="4">The sequence shown here is derived from an EMBL/GenBank/DDBJ whole genome shotgun (WGS) entry which is preliminary data.</text>
</comment>
<dbReference type="InterPro" id="IPR001611">
    <property type="entry name" value="Leu-rich_rpt"/>
</dbReference>
<evidence type="ECO:0000313" key="4">
    <source>
        <dbReference type="EMBL" id="GHB60150.1"/>
    </source>
</evidence>
<organism evidence="4 5">
    <name type="scientific">Persicitalea jodogahamensis</name>
    <dbReference type="NCBI Taxonomy" id="402147"/>
    <lineage>
        <taxon>Bacteria</taxon>
        <taxon>Pseudomonadati</taxon>
        <taxon>Bacteroidota</taxon>
        <taxon>Cytophagia</taxon>
        <taxon>Cytophagales</taxon>
        <taxon>Spirosomataceae</taxon>
        <taxon>Persicitalea</taxon>
    </lineage>
</organism>
<dbReference type="EMBL" id="BMXF01000001">
    <property type="protein sequence ID" value="GHB60150.1"/>
    <property type="molecule type" value="Genomic_DNA"/>
</dbReference>
<dbReference type="InterPro" id="IPR011429">
    <property type="entry name" value="Cyt_c_Planctomycete-type"/>
</dbReference>
<keyword evidence="5" id="KW-1185">Reference proteome</keyword>
<keyword evidence="2" id="KW-0812">Transmembrane</keyword>
<dbReference type="Gene3D" id="3.80.10.10">
    <property type="entry name" value="Ribonuclease Inhibitor"/>
    <property type="match status" value="1"/>
</dbReference>
<dbReference type="GO" id="GO:0020037">
    <property type="term" value="F:heme binding"/>
    <property type="evidence" value="ECO:0007669"/>
    <property type="project" value="InterPro"/>
</dbReference>
<feature type="transmembrane region" description="Helical" evidence="2">
    <location>
        <begin position="21"/>
        <end position="45"/>
    </location>
</feature>
<feature type="transmembrane region" description="Helical" evidence="2">
    <location>
        <begin position="57"/>
        <end position="75"/>
    </location>
</feature>
<dbReference type="SUPFAM" id="SSF52047">
    <property type="entry name" value="RNI-like"/>
    <property type="match status" value="1"/>
</dbReference>
<dbReference type="Pfam" id="PF13516">
    <property type="entry name" value="LRR_6"/>
    <property type="match status" value="2"/>
</dbReference>
<proteinExistence type="predicted"/>
<sequence>MLAALLAIGKRFGKVSIGNATISLILLVSAISATIACGAGYLLSLGGGYDEEILDEHMWQGIGVAAFAWVAWAVQSDFIHKKLPVSRVVYLPALGLATILTMVAGHHGGSLTHGEGYLTAYTPEPFRGLAGMEPRREEITEIKPIANVQEAVVYQDIVQPMLSIHCTQCHNATKKKGDLRMDSFEYLIKGGENGPIFVAGKSEESEMLKRCLLPLEDDDHMPPKGKPQLSDNQLALLAWWIDQGAPIDKKVADLKADDKIKPALASLSEAPADSKAGGSQSTESPVLSLKVPEPDEKALASLKSLNLLVNPVASEQNFLEVSAVNAPEFSDSKVAVLTPLAEQIIWLKLGDTKITDAALSEIAKLKNLNKLHLEYTGVTDAGLKNLEELPYLEYLNLVGTKVTDAGLQGVANMKTIRNVFVWKTAVTDAGIAQLRQARPDLNVVTGLDEAAVAAFLQAGKGDSSQVAAKVKK</sequence>
<protein>
    <recommendedName>
        <fullName evidence="3">Cytochrome C Planctomycete-type domain-containing protein</fullName>
    </recommendedName>
</protein>
<dbReference type="Pfam" id="PF07635">
    <property type="entry name" value="PSCyt1"/>
    <property type="match status" value="1"/>
</dbReference>
<evidence type="ECO:0000256" key="1">
    <source>
        <dbReference type="SAM" id="MobiDB-lite"/>
    </source>
</evidence>
<feature type="transmembrane region" description="Helical" evidence="2">
    <location>
        <begin position="87"/>
        <end position="105"/>
    </location>
</feature>
<dbReference type="PANTHER" id="PTHR35889:SF3">
    <property type="entry name" value="F-BOX DOMAIN-CONTAINING PROTEIN"/>
    <property type="match status" value="1"/>
</dbReference>
<reference evidence="4 5" key="1">
    <citation type="journal article" date="2014" name="Int. J. Syst. Evol. Microbiol.">
        <title>Complete genome sequence of Corynebacterium casei LMG S-19264T (=DSM 44701T), isolated from a smear-ripened cheese.</title>
        <authorList>
            <consortium name="US DOE Joint Genome Institute (JGI-PGF)"/>
            <person name="Walter F."/>
            <person name="Albersmeier A."/>
            <person name="Kalinowski J."/>
            <person name="Ruckert C."/>
        </authorList>
    </citation>
    <scope>NUCLEOTIDE SEQUENCE [LARGE SCALE GENOMIC DNA]</scope>
    <source>
        <strain evidence="4 5">KCTC 12866</strain>
    </source>
</reference>
<name>A0A8J3G942_9BACT</name>
<keyword evidence="2" id="KW-0472">Membrane</keyword>
<dbReference type="InterPro" id="IPR032675">
    <property type="entry name" value="LRR_dom_sf"/>
</dbReference>
<evidence type="ECO:0000256" key="2">
    <source>
        <dbReference type="SAM" id="Phobius"/>
    </source>
</evidence>
<evidence type="ECO:0000313" key="5">
    <source>
        <dbReference type="Proteomes" id="UP000598271"/>
    </source>
</evidence>
<dbReference type="SUPFAM" id="SSF46626">
    <property type="entry name" value="Cytochrome c"/>
    <property type="match status" value="1"/>
</dbReference>
<accession>A0A8J3G942</accession>
<gene>
    <name evidence="4" type="ORF">GCM10007390_12330</name>
</gene>
<dbReference type="InterPro" id="IPR036909">
    <property type="entry name" value="Cyt_c-like_dom_sf"/>
</dbReference>
<dbReference type="AlphaFoldDB" id="A0A8J3G942"/>
<feature type="region of interest" description="Disordered" evidence="1">
    <location>
        <begin position="269"/>
        <end position="288"/>
    </location>
</feature>